<protein>
    <submittedName>
        <fullName evidence="1">Uncharacterized protein</fullName>
    </submittedName>
</protein>
<evidence type="ECO:0000313" key="1">
    <source>
        <dbReference type="EMBL" id="RMU64483.1"/>
    </source>
</evidence>
<accession>A0A3M5W3S6</accession>
<comment type="caution">
    <text evidence="1">The sequence shown here is derived from an EMBL/GenBank/DDBJ whole genome shotgun (WGS) entry which is preliminary data.</text>
</comment>
<dbReference type="InterPro" id="IPR043767">
    <property type="entry name" value="DUF5713"/>
</dbReference>
<gene>
    <name evidence="1" type="ORF">ALP29_201703</name>
</gene>
<dbReference type="EMBL" id="RBUA01000211">
    <property type="protein sequence ID" value="RMU64483.1"/>
    <property type="molecule type" value="Genomic_DNA"/>
</dbReference>
<reference evidence="1 2" key="1">
    <citation type="submission" date="2018-08" db="EMBL/GenBank/DDBJ databases">
        <title>Recombination of ecologically and evolutionarily significant loci maintains genetic cohesion in the Pseudomonas syringae species complex.</title>
        <authorList>
            <person name="Dillon M."/>
            <person name="Thakur S."/>
            <person name="Almeida R.N.D."/>
            <person name="Weir B.S."/>
            <person name="Guttman D.S."/>
        </authorList>
    </citation>
    <scope>NUCLEOTIDE SEQUENCE [LARGE SCALE GENOMIC DNA]</scope>
    <source>
        <strain evidence="1 2">ICMP 14479</strain>
    </source>
</reference>
<name>A0A3M5W3S6_PSESX</name>
<dbReference type="Proteomes" id="UP000280395">
    <property type="component" value="Unassembled WGS sequence"/>
</dbReference>
<dbReference type="AlphaFoldDB" id="A0A3M5W3S6"/>
<sequence>MFEENGSEIETFARETIGEDFIRIADAYGFPDADIEELIAPREW</sequence>
<proteinExistence type="predicted"/>
<dbReference type="Pfam" id="PF18977">
    <property type="entry name" value="DUF5713"/>
    <property type="match status" value="1"/>
</dbReference>
<evidence type="ECO:0000313" key="2">
    <source>
        <dbReference type="Proteomes" id="UP000280395"/>
    </source>
</evidence>
<organism evidence="1 2">
    <name type="scientific">Pseudomonas syringae pv. avii</name>
    <dbReference type="NCBI Taxonomy" id="663959"/>
    <lineage>
        <taxon>Bacteria</taxon>
        <taxon>Pseudomonadati</taxon>
        <taxon>Pseudomonadota</taxon>
        <taxon>Gammaproteobacteria</taxon>
        <taxon>Pseudomonadales</taxon>
        <taxon>Pseudomonadaceae</taxon>
        <taxon>Pseudomonas</taxon>
        <taxon>Pseudomonas syringae</taxon>
    </lineage>
</organism>